<organism evidence="3">
    <name type="scientific">Echinostoma caproni</name>
    <dbReference type="NCBI Taxonomy" id="27848"/>
    <lineage>
        <taxon>Eukaryota</taxon>
        <taxon>Metazoa</taxon>
        <taxon>Spiralia</taxon>
        <taxon>Lophotrochozoa</taxon>
        <taxon>Platyhelminthes</taxon>
        <taxon>Trematoda</taxon>
        <taxon>Digenea</taxon>
        <taxon>Plagiorchiida</taxon>
        <taxon>Echinostomata</taxon>
        <taxon>Echinostomatoidea</taxon>
        <taxon>Echinostomatidae</taxon>
        <taxon>Echinostoma</taxon>
    </lineage>
</organism>
<dbReference type="EMBL" id="UZAN01066707">
    <property type="protein sequence ID" value="VDP94228.1"/>
    <property type="molecule type" value="Genomic_DNA"/>
</dbReference>
<evidence type="ECO:0000313" key="3">
    <source>
        <dbReference type="WBParaSite" id="ECPE_0001699701-mRNA-1"/>
    </source>
</evidence>
<keyword evidence="2" id="KW-1185">Reference proteome</keyword>
<evidence type="ECO:0000313" key="2">
    <source>
        <dbReference type="Proteomes" id="UP000272942"/>
    </source>
</evidence>
<dbReference type="WBParaSite" id="ECPE_0001699701-mRNA-1">
    <property type="protein sequence ID" value="ECPE_0001699701-mRNA-1"/>
    <property type="gene ID" value="ECPE_0001699701"/>
</dbReference>
<protein>
    <submittedName>
        <fullName evidence="3">RT_RNaseH domain-containing protein</fullName>
    </submittedName>
</protein>
<gene>
    <name evidence="1" type="ORF">ECPE_LOCUS16954</name>
</gene>
<dbReference type="PANTHER" id="PTHR47331:SF1">
    <property type="entry name" value="GAG-LIKE PROTEIN"/>
    <property type="match status" value="1"/>
</dbReference>
<proteinExistence type="predicted"/>
<sequence length="187" mass="20902">MGELHLFSDASETGYGAVANVCWQHVNGEPKTELLFAEARVAPLKCVSITRLELTAAVPVVRIAKQLPQCFRIFEDRVTFWTDSAIIIRYVNHVSTRFGTSVSNRLTVVHEETKVHRCRYVKSADNPADHRSRGLKSLEKLCDWLGGPTFLTASSKDESTVLAFPAPVELMKSKRVIMTVERDVTSP</sequence>
<dbReference type="OrthoDB" id="10067762at2759"/>
<reference evidence="3" key="1">
    <citation type="submission" date="2016-06" db="UniProtKB">
        <authorList>
            <consortium name="WormBaseParasite"/>
        </authorList>
    </citation>
    <scope>IDENTIFICATION</scope>
</reference>
<dbReference type="Proteomes" id="UP000272942">
    <property type="component" value="Unassembled WGS sequence"/>
</dbReference>
<dbReference type="InterPro" id="IPR008042">
    <property type="entry name" value="Retrotrans_Pao"/>
</dbReference>
<dbReference type="AlphaFoldDB" id="A0A183BCL9"/>
<name>A0A183BCL9_9TREM</name>
<dbReference type="PANTHER" id="PTHR47331">
    <property type="entry name" value="PHD-TYPE DOMAIN-CONTAINING PROTEIN"/>
    <property type="match status" value="1"/>
</dbReference>
<dbReference type="Pfam" id="PF05380">
    <property type="entry name" value="Peptidase_A17"/>
    <property type="match status" value="1"/>
</dbReference>
<reference evidence="1 2" key="2">
    <citation type="submission" date="2018-11" db="EMBL/GenBank/DDBJ databases">
        <authorList>
            <consortium name="Pathogen Informatics"/>
        </authorList>
    </citation>
    <scope>NUCLEOTIDE SEQUENCE [LARGE SCALE GENOMIC DNA]</scope>
    <source>
        <strain evidence="1 2">Egypt</strain>
    </source>
</reference>
<accession>A0A183BCL9</accession>
<evidence type="ECO:0000313" key="1">
    <source>
        <dbReference type="EMBL" id="VDP94228.1"/>
    </source>
</evidence>